<dbReference type="PROSITE" id="PS50011">
    <property type="entry name" value="PROTEIN_KINASE_DOM"/>
    <property type="match status" value="1"/>
</dbReference>
<sequence>MVDVHGYLKIVDFGLSKDGFRYGDRSKTRCGTNCYMAPEIIDEMAYSRAVDWWALGVVLYVMIMFQFPFDAEDDMELFESIRNNKPALTEELSEEAQCLILRVSG</sequence>
<dbReference type="Pfam" id="PF00069">
    <property type="entry name" value="Pkinase"/>
    <property type="match status" value="1"/>
</dbReference>
<dbReference type="Gene3D" id="1.10.510.10">
    <property type="entry name" value="Transferase(Phosphotransferase) domain 1"/>
    <property type="match status" value="1"/>
</dbReference>
<keyword evidence="6" id="KW-0472">Membrane</keyword>
<protein>
    <submittedName>
        <fullName evidence="9">Protein kinase C-like</fullName>
    </submittedName>
</protein>
<gene>
    <name evidence="9 10" type="primary">LOC101731207</name>
</gene>
<evidence type="ECO:0000256" key="1">
    <source>
        <dbReference type="ARBA" id="ARBA00022527"/>
    </source>
</evidence>
<keyword evidence="5" id="KW-0067">ATP-binding</keyword>
<evidence type="ECO:0000313" key="10">
    <source>
        <dbReference type="Xenbase" id="XB-GENE-29085171"/>
    </source>
</evidence>
<evidence type="ECO:0000256" key="2">
    <source>
        <dbReference type="ARBA" id="ARBA00022679"/>
    </source>
</evidence>
<evidence type="ECO:0000313" key="8">
    <source>
        <dbReference type="Proteomes" id="UP000008143"/>
    </source>
</evidence>
<keyword evidence="6" id="KW-0812">Transmembrane</keyword>
<keyword evidence="4" id="KW-0418">Kinase</keyword>
<organism evidence="8 9">
    <name type="scientific">Xenopus tropicalis</name>
    <name type="common">Western clawed frog</name>
    <name type="synonym">Silurana tropicalis</name>
    <dbReference type="NCBI Taxonomy" id="8364"/>
    <lineage>
        <taxon>Eukaryota</taxon>
        <taxon>Metazoa</taxon>
        <taxon>Chordata</taxon>
        <taxon>Craniata</taxon>
        <taxon>Vertebrata</taxon>
        <taxon>Euteleostomi</taxon>
        <taxon>Amphibia</taxon>
        <taxon>Batrachia</taxon>
        <taxon>Anura</taxon>
        <taxon>Pipoidea</taxon>
        <taxon>Pipidae</taxon>
        <taxon>Xenopodinae</taxon>
        <taxon>Xenopus</taxon>
        <taxon>Silurana</taxon>
    </lineage>
</organism>
<evidence type="ECO:0000256" key="5">
    <source>
        <dbReference type="ARBA" id="ARBA00022840"/>
    </source>
</evidence>
<dbReference type="GeneID" id="101731207"/>
<dbReference type="GO" id="GO:0004674">
    <property type="term" value="F:protein serine/threonine kinase activity"/>
    <property type="evidence" value="ECO:0007669"/>
    <property type="project" value="UniProtKB-KW"/>
</dbReference>
<reference evidence="9" key="1">
    <citation type="submission" date="2025-08" db="UniProtKB">
        <authorList>
            <consortium name="RefSeq"/>
        </authorList>
    </citation>
    <scope>IDENTIFICATION</scope>
    <source>
        <strain evidence="9">Nigerian</strain>
        <tissue evidence="9">Liver and blood</tissue>
    </source>
</reference>
<evidence type="ECO:0000256" key="6">
    <source>
        <dbReference type="SAM" id="Phobius"/>
    </source>
</evidence>
<proteinExistence type="predicted"/>
<dbReference type="AGR" id="Xenbase:XB-GENE-29085171"/>
<dbReference type="InterPro" id="IPR011009">
    <property type="entry name" value="Kinase-like_dom_sf"/>
</dbReference>
<dbReference type="PANTHER" id="PTHR24351">
    <property type="entry name" value="RIBOSOMAL PROTEIN S6 KINASE"/>
    <property type="match status" value="1"/>
</dbReference>
<dbReference type="GO" id="GO:0005524">
    <property type="term" value="F:ATP binding"/>
    <property type="evidence" value="ECO:0007669"/>
    <property type="project" value="UniProtKB-KW"/>
</dbReference>
<keyword evidence="6" id="KW-1133">Transmembrane helix</keyword>
<dbReference type="Proteomes" id="UP000008143">
    <property type="component" value="Chromosome 9"/>
</dbReference>
<keyword evidence="8" id="KW-1185">Reference proteome</keyword>
<dbReference type="SUPFAM" id="SSF56112">
    <property type="entry name" value="Protein kinase-like (PK-like)"/>
    <property type="match status" value="1"/>
</dbReference>
<evidence type="ECO:0000259" key="7">
    <source>
        <dbReference type="PROSITE" id="PS50011"/>
    </source>
</evidence>
<keyword evidence="3" id="KW-0547">Nucleotide-binding</keyword>
<keyword evidence="1" id="KW-0723">Serine/threonine-protein kinase</keyword>
<dbReference type="Xenbase" id="XB-GENE-29085171">
    <property type="gene designation" value="LOC101731207"/>
</dbReference>
<feature type="transmembrane region" description="Helical" evidence="6">
    <location>
        <begin position="50"/>
        <end position="69"/>
    </location>
</feature>
<dbReference type="RefSeq" id="XP_031749464.1">
    <property type="nucleotide sequence ID" value="XM_031893604.1"/>
</dbReference>
<evidence type="ECO:0000256" key="3">
    <source>
        <dbReference type="ARBA" id="ARBA00022741"/>
    </source>
</evidence>
<name>A0A8J1IV37_XENTR</name>
<feature type="domain" description="Protein kinase" evidence="7">
    <location>
        <begin position="1"/>
        <end position="105"/>
    </location>
</feature>
<dbReference type="OrthoDB" id="63267at2759"/>
<dbReference type="AlphaFoldDB" id="A0A8J1IV37"/>
<evidence type="ECO:0000256" key="4">
    <source>
        <dbReference type="ARBA" id="ARBA00022777"/>
    </source>
</evidence>
<keyword evidence="2" id="KW-0808">Transferase</keyword>
<dbReference type="OMA" id="MECNPEN"/>
<evidence type="ECO:0000313" key="9">
    <source>
        <dbReference type="RefSeq" id="XP_031749464.1"/>
    </source>
</evidence>
<accession>A0A8J1IV37</accession>
<dbReference type="KEGG" id="xtr:101731207"/>
<dbReference type="InterPro" id="IPR000719">
    <property type="entry name" value="Prot_kinase_dom"/>
</dbReference>